<dbReference type="EMBL" id="CP012621">
    <property type="protein sequence ID" value="ATG73711.1"/>
    <property type="molecule type" value="Genomic_DNA"/>
</dbReference>
<keyword evidence="2" id="KW-0479">Metal-binding</keyword>
<evidence type="ECO:0000256" key="2">
    <source>
        <dbReference type="ARBA" id="ARBA00022723"/>
    </source>
</evidence>
<evidence type="ECO:0000256" key="5">
    <source>
        <dbReference type="ARBA" id="ARBA00024029"/>
    </source>
</evidence>
<dbReference type="PANTHER" id="PTHR35005:SF1">
    <property type="entry name" value="2-AMINO-5-FORMYLAMINO-6-RIBOSYLAMINOPYRIMIDIN-4(3H)-ONE 5'-MONOPHOSPHATE DEFORMYLASE"/>
    <property type="match status" value="1"/>
</dbReference>
<dbReference type="SUPFAM" id="SSF102215">
    <property type="entry name" value="Creatininase"/>
    <property type="match status" value="1"/>
</dbReference>
<keyword evidence="4" id="KW-0862">Zinc</keyword>
<keyword evidence="3" id="KW-0378">Hydrolase</keyword>
<dbReference type="GO" id="GO:0016811">
    <property type="term" value="F:hydrolase activity, acting on carbon-nitrogen (but not peptide) bonds, in linear amides"/>
    <property type="evidence" value="ECO:0007669"/>
    <property type="project" value="TreeGrafter"/>
</dbReference>
<dbReference type="KEGG" id="zdf:AN401_07425"/>
<evidence type="ECO:0000313" key="7">
    <source>
        <dbReference type="Proteomes" id="UP000217763"/>
    </source>
</evidence>
<dbReference type="NCBIfam" id="TIGR04448">
    <property type="entry name" value="creatininase"/>
    <property type="match status" value="1"/>
</dbReference>
<gene>
    <name evidence="6" type="ORF">AN401_07425</name>
</gene>
<proteinExistence type="inferred from homology"/>
<organism evidence="6 7">
    <name type="scientific">Zobellella denitrificans</name>
    <dbReference type="NCBI Taxonomy" id="347534"/>
    <lineage>
        <taxon>Bacteria</taxon>
        <taxon>Pseudomonadati</taxon>
        <taxon>Pseudomonadota</taxon>
        <taxon>Gammaproteobacteria</taxon>
        <taxon>Aeromonadales</taxon>
        <taxon>Aeromonadaceae</taxon>
        <taxon>Zobellella</taxon>
    </lineage>
</organism>
<name>A0A291HNR7_9GAMM</name>
<dbReference type="GO" id="GO:0046872">
    <property type="term" value="F:metal ion binding"/>
    <property type="evidence" value="ECO:0007669"/>
    <property type="project" value="UniProtKB-KW"/>
</dbReference>
<reference evidence="7" key="1">
    <citation type="submission" date="2015-09" db="EMBL/GenBank/DDBJ databases">
        <authorList>
            <person name="Shao Z."/>
            <person name="Wang L."/>
        </authorList>
    </citation>
    <scope>NUCLEOTIDE SEQUENCE [LARGE SCALE GENOMIC DNA]</scope>
    <source>
        <strain evidence="7">F13-1</strain>
    </source>
</reference>
<dbReference type="Proteomes" id="UP000217763">
    <property type="component" value="Chromosome"/>
</dbReference>
<dbReference type="InterPro" id="IPR024087">
    <property type="entry name" value="Creatininase-like_sf"/>
</dbReference>
<dbReference type="AlphaFoldDB" id="A0A291HNR7"/>
<evidence type="ECO:0000256" key="4">
    <source>
        <dbReference type="ARBA" id="ARBA00022833"/>
    </source>
</evidence>
<dbReference type="PANTHER" id="PTHR35005">
    <property type="entry name" value="3-DEHYDRO-SCYLLO-INOSOSE HYDROLASE"/>
    <property type="match status" value="1"/>
</dbReference>
<keyword evidence="7" id="KW-1185">Reference proteome</keyword>
<evidence type="ECO:0000256" key="3">
    <source>
        <dbReference type="ARBA" id="ARBA00022801"/>
    </source>
</evidence>
<dbReference type="Pfam" id="PF02633">
    <property type="entry name" value="Creatininase"/>
    <property type="match status" value="1"/>
</dbReference>
<dbReference type="GO" id="GO:0006602">
    <property type="term" value="P:creatinine catabolic process"/>
    <property type="evidence" value="ECO:0007669"/>
    <property type="project" value="InterPro"/>
</dbReference>
<comment type="cofactor">
    <cofactor evidence="1">
        <name>Zn(2+)</name>
        <dbReference type="ChEBI" id="CHEBI:29105"/>
    </cofactor>
</comment>
<comment type="similarity">
    <text evidence="5">Belongs to the creatininase superfamily.</text>
</comment>
<accession>A0A291HNR7</accession>
<dbReference type="GO" id="GO:0047789">
    <property type="term" value="F:creatininase activity"/>
    <property type="evidence" value="ECO:0007669"/>
    <property type="project" value="InterPro"/>
</dbReference>
<dbReference type="RefSeq" id="WP_096778980.1">
    <property type="nucleotide sequence ID" value="NZ_CP012621.1"/>
</dbReference>
<evidence type="ECO:0000313" key="6">
    <source>
        <dbReference type="EMBL" id="ATG73711.1"/>
    </source>
</evidence>
<protein>
    <submittedName>
        <fullName evidence="6">Creatininase</fullName>
    </submittedName>
</protein>
<dbReference type="Gene3D" id="3.40.50.10310">
    <property type="entry name" value="Creatininase"/>
    <property type="match status" value="1"/>
</dbReference>
<dbReference type="InterPro" id="IPR031034">
    <property type="entry name" value="Creatininase"/>
</dbReference>
<dbReference type="GO" id="GO:0006601">
    <property type="term" value="P:creatine biosynthetic process"/>
    <property type="evidence" value="ECO:0007669"/>
    <property type="project" value="InterPro"/>
</dbReference>
<evidence type="ECO:0000256" key="1">
    <source>
        <dbReference type="ARBA" id="ARBA00001947"/>
    </source>
</evidence>
<sequence length="256" mass="28136">MVNLELMDWQTYAARVKDGNAVIMLPIGAIEQHGPHMSMNPDVLIPKAISEGVAGKSSAILVAPPISYGYKSQVKSGGGNFFPGTTCINGKTLIDVVKDVLVAYARHGNRKFVLVNGHFENSMFLVEGIDLALEHLRHEGIQAQVMLLSYWDYVTKDTIETVFPDGFTGWDVEHGGVLETSLMLHLHPECVNMEKVVHHHPATFPPYDIFPPEPSWVPSSGTLSSAKNASEEYGRLLFNVCVEGIFGSVSERFIQA</sequence>
<dbReference type="GO" id="GO:0009231">
    <property type="term" value="P:riboflavin biosynthetic process"/>
    <property type="evidence" value="ECO:0007669"/>
    <property type="project" value="TreeGrafter"/>
</dbReference>
<dbReference type="InterPro" id="IPR003785">
    <property type="entry name" value="Creatininase/forma_Hydrolase"/>
</dbReference>